<accession>A0AAN7G7K8</accession>
<dbReference type="EMBL" id="JAXUIC010000001">
    <property type="protein sequence ID" value="KAK4606885.1"/>
    <property type="molecule type" value="Genomic_DNA"/>
</dbReference>
<evidence type="ECO:0008006" key="3">
    <source>
        <dbReference type="Google" id="ProtNLM"/>
    </source>
</evidence>
<proteinExistence type="predicted"/>
<organism evidence="1 2">
    <name type="scientific">Quercus rubra</name>
    <name type="common">Northern red oak</name>
    <name type="synonym">Quercus borealis</name>
    <dbReference type="NCBI Taxonomy" id="3512"/>
    <lineage>
        <taxon>Eukaryota</taxon>
        <taxon>Viridiplantae</taxon>
        <taxon>Streptophyta</taxon>
        <taxon>Embryophyta</taxon>
        <taxon>Tracheophyta</taxon>
        <taxon>Spermatophyta</taxon>
        <taxon>Magnoliopsida</taxon>
        <taxon>eudicotyledons</taxon>
        <taxon>Gunneridae</taxon>
        <taxon>Pentapetalae</taxon>
        <taxon>rosids</taxon>
        <taxon>fabids</taxon>
        <taxon>Fagales</taxon>
        <taxon>Fagaceae</taxon>
        <taxon>Quercus</taxon>
    </lineage>
</organism>
<comment type="caution">
    <text evidence="1">The sequence shown here is derived from an EMBL/GenBank/DDBJ whole genome shotgun (WGS) entry which is preliminary data.</text>
</comment>
<keyword evidence="2" id="KW-1185">Reference proteome</keyword>
<evidence type="ECO:0000313" key="1">
    <source>
        <dbReference type="EMBL" id="KAK4606885.1"/>
    </source>
</evidence>
<sequence>MKFLRPRLQPIDVQSAALWGVAATTTALWIVQPFDWIKKTFLEKPEAEGQ</sequence>
<protein>
    <recommendedName>
        <fullName evidence="3">Ubiquinol-cytochrome c reductase complex 6.7 kDa protein</fullName>
    </recommendedName>
</protein>
<evidence type="ECO:0000313" key="2">
    <source>
        <dbReference type="Proteomes" id="UP001324115"/>
    </source>
</evidence>
<reference evidence="1 2" key="1">
    <citation type="journal article" date="2023" name="G3 (Bethesda)">
        <title>A haplotype-resolved chromosome-scale genome for Quercus rubra L. provides insights into the genetics of adaptive traits for red oak species.</title>
        <authorList>
            <person name="Kapoor B."/>
            <person name="Jenkins J."/>
            <person name="Schmutz J."/>
            <person name="Zhebentyayeva T."/>
            <person name="Kuelheim C."/>
            <person name="Coggeshall M."/>
            <person name="Heim C."/>
            <person name="Lasky J.R."/>
            <person name="Leites L."/>
            <person name="Islam-Faridi N."/>
            <person name="Romero-Severson J."/>
            <person name="DeLeo V.L."/>
            <person name="Lucas S.M."/>
            <person name="Lazic D."/>
            <person name="Gailing O."/>
            <person name="Carlson J."/>
            <person name="Staton M."/>
        </authorList>
    </citation>
    <scope>NUCLEOTIDE SEQUENCE [LARGE SCALE GENOMIC DNA]</scope>
    <source>
        <strain evidence="1">Pseudo-F2</strain>
    </source>
</reference>
<dbReference type="AlphaFoldDB" id="A0AAN7G7K8"/>
<dbReference type="Proteomes" id="UP001324115">
    <property type="component" value="Unassembled WGS sequence"/>
</dbReference>
<name>A0AAN7G7K8_QUERU</name>
<gene>
    <name evidence="1" type="ORF">RGQ29_000926</name>
</gene>